<evidence type="ECO:0000256" key="6">
    <source>
        <dbReference type="SAM" id="MobiDB-lite"/>
    </source>
</evidence>
<keyword evidence="2" id="KW-1003">Cell membrane</keyword>
<comment type="subcellular location">
    <subcellularLocation>
        <location evidence="1">Cell membrane</location>
        <topology evidence="1">Multi-pass membrane protein</topology>
    </subcellularLocation>
</comment>
<dbReference type="Gene3D" id="3.30.450.20">
    <property type="entry name" value="PAS domain"/>
    <property type="match status" value="1"/>
</dbReference>
<dbReference type="InterPro" id="IPR033463">
    <property type="entry name" value="sCache_3"/>
</dbReference>
<comment type="caution">
    <text evidence="8">The sequence shown here is derived from an EMBL/GenBank/DDBJ whole genome shotgun (WGS) entry which is preliminary data.</text>
</comment>
<proteinExistence type="predicted"/>
<evidence type="ECO:0000256" key="1">
    <source>
        <dbReference type="ARBA" id="ARBA00004651"/>
    </source>
</evidence>
<evidence type="ECO:0000256" key="3">
    <source>
        <dbReference type="ARBA" id="ARBA00022692"/>
    </source>
</evidence>
<keyword evidence="4" id="KW-1133">Transmembrane helix</keyword>
<keyword evidence="5" id="KW-0472">Membrane</keyword>
<evidence type="ECO:0000313" key="9">
    <source>
        <dbReference type="Proteomes" id="UP001216709"/>
    </source>
</evidence>
<keyword evidence="8" id="KW-0808">Transferase</keyword>
<feature type="non-terminal residue" evidence="8">
    <location>
        <position position="85"/>
    </location>
</feature>
<dbReference type="GO" id="GO:0005886">
    <property type="term" value="C:plasma membrane"/>
    <property type="evidence" value="ECO:0007669"/>
    <property type="project" value="UniProtKB-SubCell"/>
</dbReference>
<accession>A0AAW6KMW6</accession>
<dbReference type="Pfam" id="PF17203">
    <property type="entry name" value="sCache_3_2"/>
    <property type="match status" value="1"/>
</dbReference>
<dbReference type="EMBL" id="JARAFO010000897">
    <property type="protein sequence ID" value="MDE1455889.1"/>
    <property type="molecule type" value="Genomic_DNA"/>
</dbReference>
<organism evidence="8 9">
    <name type="scientific">Bacillus paralicheniformis</name>
    <dbReference type="NCBI Taxonomy" id="1648923"/>
    <lineage>
        <taxon>Bacteria</taxon>
        <taxon>Bacillati</taxon>
        <taxon>Bacillota</taxon>
        <taxon>Bacilli</taxon>
        <taxon>Bacillales</taxon>
        <taxon>Bacillaceae</taxon>
        <taxon>Bacillus</taxon>
    </lineage>
</organism>
<dbReference type="GO" id="GO:0016301">
    <property type="term" value="F:kinase activity"/>
    <property type="evidence" value="ECO:0007669"/>
    <property type="project" value="UniProtKB-KW"/>
</dbReference>
<dbReference type="Proteomes" id="UP001216709">
    <property type="component" value="Unassembled WGS sequence"/>
</dbReference>
<keyword evidence="8" id="KW-0418">Kinase</keyword>
<feature type="non-terminal residue" evidence="8">
    <location>
        <position position="1"/>
    </location>
</feature>
<evidence type="ECO:0000256" key="5">
    <source>
        <dbReference type="ARBA" id="ARBA00023136"/>
    </source>
</evidence>
<dbReference type="InterPro" id="IPR029151">
    <property type="entry name" value="Sensor-like_sf"/>
</dbReference>
<name>A0AAW6KMW6_9BACI</name>
<evidence type="ECO:0000313" key="8">
    <source>
        <dbReference type="EMBL" id="MDE1455889.1"/>
    </source>
</evidence>
<gene>
    <name evidence="8" type="ORF">PVN32_27725</name>
</gene>
<evidence type="ECO:0000256" key="2">
    <source>
        <dbReference type="ARBA" id="ARBA00022475"/>
    </source>
</evidence>
<dbReference type="AlphaFoldDB" id="A0AAW6KMW6"/>
<protein>
    <submittedName>
        <fullName evidence="8">Two-component system sensor histidine kinase DcuS</fullName>
    </submittedName>
</protein>
<keyword evidence="3" id="KW-0812">Transmembrane</keyword>
<reference evidence="8" key="1">
    <citation type="submission" date="2022-12" db="EMBL/GenBank/DDBJ databases">
        <title>Draft Genome Sequences of Bacillus licheniformis and Bacillus paralicheniformis strains isolated from Irish skim milk powders.</title>
        <authorList>
            <person name="Lourenco A."/>
            <person name="Li F."/>
            <person name="Geraldine D."/>
            <person name="Tobin J.T."/>
            <person name="Butler F."/>
            <person name="Jordan K."/>
            <person name="Obrien T."/>
        </authorList>
    </citation>
    <scope>NUCLEOTIDE SEQUENCE</scope>
    <source>
        <strain evidence="8">3370</strain>
    </source>
</reference>
<sequence>GSETARNIREQEQQIALQTAEMVAEAPITAQSLESGEYDELRKYTARVQKITETEFVVVMDMNSIRKTHPDPNKIGKKFAGGDEK</sequence>
<feature type="compositionally biased region" description="Basic and acidic residues" evidence="6">
    <location>
        <begin position="68"/>
        <end position="85"/>
    </location>
</feature>
<evidence type="ECO:0000259" key="7">
    <source>
        <dbReference type="Pfam" id="PF17203"/>
    </source>
</evidence>
<evidence type="ECO:0000256" key="4">
    <source>
        <dbReference type="ARBA" id="ARBA00022989"/>
    </source>
</evidence>
<dbReference type="SUPFAM" id="SSF103190">
    <property type="entry name" value="Sensory domain-like"/>
    <property type="match status" value="1"/>
</dbReference>
<feature type="region of interest" description="Disordered" evidence="6">
    <location>
        <begin position="66"/>
        <end position="85"/>
    </location>
</feature>
<feature type="domain" description="Single cache" evidence="7">
    <location>
        <begin position="5"/>
        <end position="82"/>
    </location>
</feature>